<dbReference type="AlphaFoldDB" id="A0A5C4J4F8"/>
<protein>
    <submittedName>
        <fullName evidence="2">Uncharacterized protein</fullName>
    </submittedName>
</protein>
<feature type="transmembrane region" description="Helical" evidence="1">
    <location>
        <begin position="169"/>
        <end position="192"/>
    </location>
</feature>
<organism evidence="2 3">
    <name type="scientific">Actinomadura soli</name>
    <dbReference type="NCBI Taxonomy" id="2508997"/>
    <lineage>
        <taxon>Bacteria</taxon>
        <taxon>Bacillati</taxon>
        <taxon>Actinomycetota</taxon>
        <taxon>Actinomycetes</taxon>
        <taxon>Streptosporangiales</taxon>
        <taxon>Thermomonosporaceae</taxon>
        <taxon>Actinomadura</taxon>
    </lineage>
</organism>
<proteinExistence type="predicted"/>
<evidence type="ECO:0000313" key="3">
    <source>
        <dbReference type="Proteomes" id="UP000309174"/>
    </source>
</evidence>
<feature type="transmembrane region" description="Helical" evidence="1">
    <location>
        <begin position="86"/>
        <end position="107"/>
    </location>
</feature>
<evidence type="ECO:0000313" key="2">
    <source>
        <dbReference type="EMBL" id="TMQ91743.1"/>
    </source>
</evidence>
<accession>A0A5C4J4F8</accession>
<keyword evidence="3" id="KW-1185">Reference proteome</keyword>
<keyword evidence="1" id="KW-0812">Transmembrane</keyword>
<dbReference type="RefSeq" id="WP_138648484.1">
    <property type="nucleotide sequence ID" value="NZ_VCKW01000191.1"/>
</dbReference>
<keyword evidence="1" id="KW-1133">Transmembrane helix</keyword>
<feature type="transmembrane region" description="Helical" evidence="1">
    <location>
        <begin position="113"/>
        <end position="133"/>
    </location>
</feature>
<gene>
    <name evidence="2" type="ORF">ETD83_29520</name>
</gene>
<dbReference type="Proteomes" id="UP000309174">
    <property type="component" value="Unassembled WGS sequence"/>
</dbReference>
<keyword evidence="1" id="KW-0472">Membrane</keyword>
<reference evidence="2 3" key="1">
    <citation type="submission" date="2019-05" db="EMBL/GenBank/DDBJ databases">
        <title>Draft genome sequence of Actinomadura sp. 14C53.</title>
        <authorList>
            <person name="Saricaoglu S."/>
            <person name="Isik K."/>
        </authorList>
    </citation>
    <scope>NUCLEOTIDE SEQUENCE [LARGE SCALE GENOMIC DNA]</scope>
    <source>
        <strain evidence="2 3">14C53</strain>
    </source>
</reference>
<dbReference type="OrthoDB" id="4571144at2"/>
<evidence type="ECO:0000256" key="1">
    <source>
        <dbReference type="SAM" id="Phobius"/>
    </source>
</evidence>
<name>A0A5C4J4F8_9ACTN</name>
<sequence length="320" mass="34053">MGETYVEREYQALAGEQAVAWAAEGERAARPHQMRARGLARRTAAAELLLTEQADAVRQAKADAQHAARVLLPYTRREPGAKWRYWWGWLALVIGDLSGVWAAAVSFGEVPAIAFGQALASGVAAGCTGLVGLEVKYLRMARARVRDAESLTDDERRYWRLFAGGDRGVGLAGLVGFVSLVVVGLLAVGIFVLRASTEGSAAGLMFGLLAAATALGSFLLGYAAADEVADLISAAAKRASKAERHYRQLAALSDVRRQAEAEEAARSLLAEHQARGLAAVQQIEALSWRILRNNPQVLGHGFPAGDAGGVIGRRRRDGAA</sequence>
<dbReference type="EMBL" id="VCKW01000191">
    <property type="protein sequence ID" value="TMQ91743.1"/>
    <property type="molecule type" value="Genomic_DNA"/>
</dbReference>
<feature type="transmembrane region" description="Helical" evidence="1">
    <location>
        <begin position="204"/>
        <end position="225"/>
    </location>
</feature>
<comment type="caution">
    <text evidence="2">The sequence shown here is derived from an EMBL/GenBank/DDBJ whole genome shotgun (WGS) entry which is preliminary data.</text>
</comment>